<dbReference type="RefSeq" id="WP_033102377.1">
    <property type="nucleotide sequence ID" value="NZ_JACEIP010000030.1"/>
</dbReference>
<dbReference type="OrthoDB" id="2990233at2"/>
<keyword evidence="2" id="KW-0812">Transmembrane</keyword>
<accession>A0A7W1XCT5</accession>
<dbReference type="EMBL" id="JACEIP010000030">
    <property type="protein sequence ID" value="MBA4544177.1"/>
    <property type="molecule type" value="Genomic_DNA"/>
</dbReference>
<proteinExistence type="predicted"/>
<evidence type="ECO:0000256" key="2">
    <source>
        <dbReference type="SAM" id="Phobius"/>
    </source>
</evidence>
<keyword evidence="2" id="KW-0472">Membrane</keyword>
<feature type="compositionally biased region" description="Polar residues" evidence="1">
    <location>
        <begin position="84"/>
        <end position="117"/>
    </location>
</feature>
<feature type="transmembrane region" description="Helical" evidence="2">
    <location>
        <begin position="28"/>
        <end position="46"/>
    </location>
</feature>
<keyword evidence="2" id="KW-1133">Transmembrane helix</keyword>
<comment type="caution">
    <text evidence="3">The sequence shown here is derived from an EMBL/GenBank/DDBJ whole genome shotgun (WGS) entry which is preliminary data.</text>
</comment>
<keyword evidence="4" id="KW-1185">Reference proteome</keyword>
<reference evidence="3 4" key="1">
    <citation type="submission" date="2020-07" db="EMBL/GenBank/DDBJ databases">
        <authorList>
            <person name="Feng H."/>
        </authorList>
    </citation>
    <scope>NUCLEOTIDE SEQUENCE [LARGE SCALE GENOMIC DNA]</scope>
    <source>
        <strain evidence="4">s-11</strain>
    </source>
</reference>
<feature type="compositionally biased region" description="Basic and acidic residues" evidence="1">
    <location>
        <begin position="147"/>
        <end position="172"/>
    </location>
</feature>
<dbReference type="Proteomes" id="UP000530514">
    <property type="component" value="Unassembled WGS sequence"/>
</dbReference>
<organism evidence="3 4">
    <name type="scientific">Thermoactinomyces daqus</name>
    <dbReference type="NCBI Taxonomy" id="1329516"/>
    <lineage>
        <taxon>Bacteria</taxon>
        <taxon>Bacillati</taxon>
        <taxon>Bacillota</taxon>
        <taxon>Bacilli</taxon>
        <taxon>Bacillales</taxon>
        <taxon>Thermoactinomycetaceae</taxon>
        <taxon>Thermoactinomyces</taxon>
    </lineage>
</organism>
<sequence length="204" mass="22484">MKGKQNTPVRKPDDLSPEDFSLQIRRKAIGFISAGVACSIMSFGAYCLTSTAAVRNQTDAAPVIQNPEPKTEVIQTATDHKTESPSPRQIASRSNPQTEKSTSLPANETDSATNQERISTHVPHLKEKSPSTHSTSQLSPVVALNDSTKDSTKEKEEPVYESDKKAAEKQPKPIDYFDFDQPGLIQELEKNVKWAQPKSDYATK</sequence>
<evidence type="ECO:0000256" key="1">
    <source>
        <dbReference type="SAM" id="MobiDB-lite"/>
    </source>
</evidence>
<protein>
    <submittedName>
        <fullName evidence="3">Uncharacterized protein</fullName>
    </submittedName>
</protein>
<gene>
    <name evidence="3" type="ORF">H1164_14995</name>
</gene>
<name>A0A7W1XCT5_9BACL</name>
<evidence type="ECO:0000313" key="3">
    <source>
        <dbReference type="EMBL" id="MBA4544177.1"/>
    </source>
</evidence>
<evidence type="ECO:0000313" key="4">
    <source>
        <dbReference type="Proteomes" id="UP000530514"/>
    </source>
</evidence>
<dbReference type="AlphaFoldDB" id="A0A7W1XCT5"/>
<feature type="region of interest" description="Disordered" evidence="1">
    <location>
        <begin position="60"/>
        <end position="178"/>
    </location>
</feature>